<organism evidence="1 2">
    <name type="scientific">Citrus sinensis</name>
    <name type="common">Sweet orange</name>
    <name type="synonym">Citrus aurantium var. sinensis</name>
    <dbReference type="NCBI Taxonomy" id="2711"/>
    <lineage>
        <taxon>Eukaryota</taxon>
        <taxon>Viridiplantae</taxon>
        <taxon>Streptophyta</taxon>
        <taxon>Embryophyta</taxon>
        <taxon>Tracheophyta</taxon>
        <taxon>Spermatophyta</taxon>
        <taxon>Magnoliopsida</taxon>
        <taxon>eudicotyledons</taxon>
        <taxon>Gunneridae</taxon>
        <taxon>Pentapetalae</taxon>
        <taxon>rosids</taxon>
        <taxon>malvids</taxon>
        <taxon>Sapindales</taxon>
        <taxon>Rutaceae</taxon>
        <taxon>Aurantioideae</taxon>
        <taxon>Citrus</taxon>
    </lineage>
</organism>
<keyword evidence="2" id="KW-1185">Reference proteome</keyword>
<sequence>MTVSDSDDLPLQLRIAAVADLRNVTVLVCLTAISYCEFSQRGHVLEFQLTEEAIRSKIMNYRAVMTGSKESTTHTSGDPSFSLKVTQFKSQSANSTANTDSFASNLSLQLTVHKLNGSNYLEWAQFVKLVIDGRAIGKPHLFLPTAKDVWDAIQDMHPDVENFSQIFELKTKLWKSRQGDRDVTTYYNEIVTLWATDHMTGSSQLFSSYSPCAGNKKIKIADGSLSIIVGIGKNSSNPNFDDFDLPIASRKRVRSCTKYPMSNYVSYDKLSPNFLAFTSQLSSVEIPKNVHEALRVPEWRKAIEEEMRALEKNQIWEVTDLPKGKKTVGCKWVFTIKYNSNGTLERYKARLVAKRFTQTYDIDYLETFTPVAKLNTVRVLLSMAVNLDWPLQQLVVKNAFLNDDLVEEVYMDSPPGFEGKFQYRICKLKKSLYGLKQSPRAWFENFTRSVKGQGYAQAQSDHTMVFRHSKDGKIAVLIVYVDDIILTGDDLIEMERLKKSLAFSFEIKDLGTLRYFLGMEVARSRKGLVVSQPFLVSVMRQFMHSPYEGHLEAVYRILRYLKGTPGKGLCFKKGVQRTIEAYTDADWTGSVTDIRSTSAYCTFVWGNLVTWKSKKQSVVARSSAEAKYRAMAHGVCEMLWLKQVLDELRRPIEVPMRLYCDNKAAISIAHNPVHHDKIKHIEIDCHFIKEKLEGGIICMPFVPSAQQITNILTSKLGMMNI</sequence>
<evidence type="ECO:0000313" key="1">
    <source>
        <dbReference type="EMBL" id="KAH9698654.1"/>
    </source>
</evidence>
<reference evidence="2" key="1">
    <citation type="journal article" date="2023" name="Hortic. Res.">
        <title>A chromosome-level phased genome enabling allele-level studies in sweet orange: a case study on citrus Huanglongbing tolerance.</title>
        <authorList>
            <person name="Wu B."/>
            <person name="Yu Q."/>
            <person name="Deng Z."/>
            <person name="Duan Y."/>
            <person name="Luo F."/>
            <person name="Gmitter F. Jr."/>
        </authorList>
    </citation>
    <scope>NUCLEOTIDE SEQUENCE [LARGE SCALE GENOMIC DNA]</scope>
    <source>
        <strain evidence="2">cv. Valencia</strain>
    </source>
</reference>
<proteinExistence type="predicted"/>
<dbReference type="Proteomes" id="UP000829398">
    <property type="component" value="Chromosome 8"/>
</dbReference>
<accession>A0ACB8IP07</accession>
<evidence type="ECO:0000313" key="2">
    <source>
        <dbReference type="Proteomes" id="UP000829398"/>
    </source>
</evidence>
<protein>
    <submittedName>
        <fullName evidence="1">Retrovirus-related pol polyprotein from transposon RE1</fullName>
    </submittedName>
</protein>
<name>A0ACB8IP07_CITSI</name>
<dbReference type="EMBL" id="CM039177">
    <property type="protein sequence ID" value="KAH9698654.1"/>
    <property type="molecule type" value="Genomic_DNA"/>
</dbReference>
<gene>
    <name evidence="1" type="ORF">KPL71_024090</name>
</gene>
<comment type="caution">
    <text evidence="1">The sequence shown here is derived from an EMBL/GenBank/DDBJ whole genome shotgun (WGS) entry which is preliminary data.</text>
</comment>